<keyword evidence="1" id="KW-0472">Membrane</keyword>
<dbReference type="Pfam" id="PF01757">
    <property type="entry name" value="Acyl_transf_3"/>
    <property type="match status" value="1"/>
</dbReference>
<sequence>MDSLTNAVIANMDLNNMVESIIGRIDREKIKVLPINTMCALQVDSILNNTSIFTKMSDASAKFPYAGMLDSGRMELGNFDECVNIDQNIKGINILGKYCLAGLVIPDVNDTSNIDKMYKLATCVPDACSAKDLLTLANALLVEDFPPIITDNFCSTKYTGKELTAGTLFSMFLFFLLASLVLISSVCDVYCKRMNKKLHPLLLAFSAVTNTKNILKTSSDSSGENIQIFHGFRAVSIAWIISGHAVQIFVNGVYPLMNLDELQSLIKDRLATVLLAATLAVTTYFYMSGFLLGYLYFKRSFRNWSVQVKQLPYLYLHRYIRLTAPLLLVYIFTINIFEKLGTGPLWYTGTQLEINKCKKYWWSYFLYIQNYSNWDEMCLIPLWYVSADMQLFLIAPLVLIPISIILNRPNGFLLAMLTLGAMNSMFVFLIIGIRELFPETIKNTFDTHGRLADYFIGLMMGIFMRFKKDEPFLGDLSNKSKLVINFLTWTMVLVVMFCLFFFYGEAAIQFGATDQTLYYAFSRAFWAIGLSWMTYSCYHGYGGFINSILTMPVFQILGKLNYSMYILHYLVLGHYTFSNRVKWFYTHYNQFYLFCGYYVETLGFSFVWSLIIESPIIMIEKFIFRGISKVGTSIANNKKQKEKMENHEL</sequence>
<feature type="transmembrane region" description="Helical" evidence="1">
    <location>
        <begin position="231"/>
        <end position="250"/>
    </location>
</feature>
<proteinExistence type="predicted"/>
<dbReference type="OrthoDB" id="118951at2759"/>
<feature type="transmembrane region" description="Helical" evidence="1">
    <location>
        <begin position="591"/>
        <end position="612"/>
    </location>
</feature>
<feature type="transmembrane region" description="Helical" evidence="1">
    <location>
        <begin position="270"/>
        <end position="297"/>
    </location>
</feature>
<reference evidence="3" key="1">
    <citation type="submission" date="2022-01" db="EMBL/GenBank/DDBJ databases">
        <authorList>
            <person name="King R."/>
        </authorList>
    </citation>
    <scope>NUCLEOTIDE SEQUENCE</scope>
</reference>
<name>A0A9N9XJE0_PHYSR</name>
<dbReference type="EMBL" id="OU900094">
    <property type="protein sequence ID" value="CAG9854122.1"/>
    <property type="molecule type" value="Genomic_DNA"/>
</dbReference>
<keyword evidence="1" id="KW-0812">Transmembrane</keyword>
<feature type="transmembrane region" description="Helical" evidence="1">
    <location>
        <begin position="168"/>
        <end position="191"/>
    </location>
</feature>
<dbReference type="AlphaFoldDB" id="A0A9N9XJE0"/>
<protein>
    <recommendedName>
        <fullName evidence="2">Nose resistant-to-fluoxetine protein N-terminal domain-containing protein</fullName>
    </recommendedName>
</protein>
<accession>A0A9N9XJE0</accession>
<feature type="transmembrane region" description="Helical" evidence="1">
    <location>
        <begin position="382"/>
        <end position="405"/>
    </location>
</feature>
<dbReference type="InterPro" id="IPR006621">
    <property type="entry name" value="Nose-resist-to-fluoxetine_N"/>
</dbReference>
<feature type="transmembrane region" description="Helical" evidence="1">
    <location>
        <begin position="516"/>
        <end position="535"/>
    </location>
</feature>
<keyword evidence="4" id="KW-1185">Reference proteome</keyword>
<evidence type="ECO:0000259" key="2">
    <source>
        <dbReference type="SMART" id="SM00703"/>
    </source>
</evidence>
<evidence type="ECO:0000313" key="3">
    <source>
        <dbReference type="EMBL" id="CAG9854122.1"/>
    </source>
</evidence>
<dbReference type="PANTHER" id="PTHR11161">
    <property type="entry name" value="O-ACYLTRANSFERASE"/>
    <property type="match status" value="1"/>
</dbReference>
<dbReference type="InterPro" id="IPR002656">
    <property type="entry name" value="Acyl_transf_3_dom"/>
</dbReference>
<dbReference type="GO" id="GO:0016747">
    <property type="term" value="F:acyltransferase activity, transferring groups other than amino-acyl groups"/>
    <property type="evidence" value="ECO:0007669"/>
    <property type="project" value="InterPro"/>
</dbReference>
<feature type="transmembrane region" description="Helical" evidence="1">
    <location>
        <begin position="318"/>
        <end position="337"/>
    </location>
</feature>
<feature type="transmembrane region" description="Helical" evidence="1">
    <location>
        <begin position="547"/>
        <end position="571"/>
    </location>
</feature>
<keyword evidence="1" id="KW-1133">Transmembrane helix</keyword>
<dbReference type="Pfam" id="PF20146">
    <property type="entry name" value="NRF"/>
    <property type="match status" value="1"/>
</dbReference>
<evidence type="ECO:0000256" key="1">
    <source>
        <dbReference type="SAM" id="Phobius"/>
    </source>
</evidence>
<dbReference type="InterPro" id="IPR052728">
    <property type="entry name" value="O2_lipid_transport_reg"/>
</dbReference>
<dbReference type="SMART" id="SM00703">
    <property type="entry name" value="NRF"/>
    <property type="match status" value="1"/>
</dbReference>
<organism evidence="3 4">
    <name type="scientific">Phyllotreta striolata</name>
    <name type="common">Striped flea beetle</name>
    <name type="synonym">Crioceris striolata</name>
    <dbReference type="NCBI Taxonomy" id="444603"/>
    <lineage>
        <taxon>Eukaryota</taxon>
        <taxon>Metazoa</taxon>
        <taxon>Ecdysozoa</taxon>
        <taxon>Arthropoda</taxon>
        <taxon>Hexapoda</taxon>
        <taxon>Insecta</taxon>
        <taxon>Pterygota</taxon>
        <taxon>Neoptera</taxon>
        <taxon>Endopterygota</taxon>
        <taxon>Coleoptera</taxon>
        <taxon>Polyphaga</taxon>
        <taxon>Cucujiformia</taxon>
        <taxon>Chrysomeloidea</taxon>
        <taxon>Chrysomelidae</taxon>
        <taxon>Galerucinae</taxon>
        <taxon>Alticini</taxon>
        <taxon>Phyllotreta</taxon>
    </lineage>
</organism>
<dbReference type="Proteomes" id="UP001153712">
    <property type="component" value="Chromosome 1"/>
</dbReference>
<dbReference type="PANTHER" id="PTHR11161:SF72">
    <property type="entry name" value="FI21449P1"/>
    <property type="match status" value="1"/>
</dbReference>
<feature type="transmembrane region" description="Helical" evidence="1">
    <location>
        <begin position="412"/>
        <end position="431"/>
    </location>
</feature>
<feature type="domain" description="Nose resistant-to-fluoxetine protein N-terminal" evidence="2">
    <location>
        <begin position="36"/>
        <end position="156"/>
    </location>
</feature>
<gene>
    <name evidence="3" type="ORF">PHYEVI_LOCUS587</name>
</gene>
<evidence type="ECO:0000313" key="4">
    <source>
        <dbReference type="Proteomes" id="UP001153712"/>
    </source>
</evidence>
<feature type="transmembrane region" description="Helical" evidence="1">
    <location>
        <begin position="486"/>
        <end position="504"/>
    </location>
</feature>